<evidence type="ECO:0000313" key="3">
    <source>
        <dbReference type="EnsemblMetazoa" id="PPAI004962-PA"/>
    </source>
</evidence>
<reference evidence="3" key="1">
    <citation type="submission" date="2022-08" db="UniProtKB">
        <authorList>
            <consortium name="EnsemblMetazoa"/>
        </authorList>
    </citation>
    <scope>IDENTIFICATION</scope>
    <source>
        <strain evidence="3">Israel</strain>
    </source>
</reference>
<dbReference type="VEuPathDB" id="VectorBase:PPAI004962"/>
<feature type="compositionally biased region" description="Basic and acidic residues" evidence="1">
    <location>
        <begin position="25"/>
        <end position="34"/>
    </location>
</feature>
<keyword evidence="2" id="KW-0472">Membrane</keyword>
<dbReference type="EnsemblMetazoa" id="PPAI004962-RA">
    <property type="protein sequence ID" value="PPAI004962-PA"/>
    <property type="gene ID" value="PPAI004962"/>
</dbReference>
<proteinExistence type="predicted"/>
<feature type="region of interest" description="Disordered" evidence="1">
    <location>
        <begin position="23"/>
        <end position="64"/>
    </location>
</feature>
<organism evidence="3 4">
    <name type="scientific">Phlebotomus papatasi</name>
    <name type="common">Sandfly</name>
    <dbReference type="NCBI Taxonomy" id="29031"/>
    <lineage>
        <taxon>Eukaryota</taxon>
        <taxon>Metazoa</taxon>
        <taxon>Ecdysozoa</taxon>
        <taxon>Arthropoda</taxon>
        <taxon>Hexapoda</taxon>
        <taxon>Insecta</taxon>
        <taxon>Pterygota</taxon>
        <taxon>Neoptera</taxon>
        <taxon>Endopterygota</taxon>
        <taxon>Diptera</taxon>
        <taxon>Nematocera</taxon>
        <taxon>Psychodoidea</taxon>
        <taxon>Psychodidae</taxon>
        <taxon>Phlebotomus</taxon>
        <taxon>Phlebotomus</taxon>
    </lineage>
</organism>
<dbReference type="EMBL" id="AJVK01004632">
    <property type="status" value="NOT_ANNOTATED_CDS"/>
    <property type="molecule type" value="Genomic_DNA"/>
</dbReference>
<evidence type="ECO:0000313" key="4">
    <source>
        <dbReference type="Proteomes" id="UP000092462"/>
    </source>
</evidence>
<dbReference type="VEuPathDB" id="VectorBase:PPAPM1_000883"/>
<dbReference type="OrthoDB" id="9895378at2759"/>
<evidence type="ECO:0008006" key="5">
    <source>
        <dbReference type="Google" id="ProtNLM"/>
    </source>
</evidence>
<protein>
    <recommendedName>
        <fullName evidence="5">Calcium signal-modulating cyclophilin ligand</fullName>
    </recommendedName>
</protein>
<accession>A0A1B0DB65</accession>
<sequence>MESSVISEARQAKLAALREARRKKILENSEDRLGKITGRPPQENHLSESVTPPTGEIYPDPELEPAPEYIPREFSGLYSGINPQNEDILQLLNSLRNQENGGPPGRRFAAQEKSAPPGLFSRILRTKVHIAAIAIVIYGLFATGNEFVVSGNVFLSLLLWEIAEILILKTYQTRSTFATILYVFSQIPEQYTASAIKIFVTVNKVLQDVAVFTFFFVFSHILWQKFILGKDLGMMLEREHFDRI</sequence>
<feature type="transmembrane region" description="Helical" evidence="2">
    <location>
        <begin position="209"/>
        <end position="228"/>
    </location>
</feature>
<keyword evidence="2" id="KW-1133">Transmembrane helix</keyword>
<feature type="transmembrane region" description="Helical" evidence="2">
    <location>
        <begin position="123"/>
        <end position="141"/>
    </location>
</feature>
<name>A0A1B0DB65_PHLPP</name>
<dbReference type="KEGG" id="ppap:129805638"/>
<evidence type="ECO:0000256" key="1">
    <source>
        <dbReference type="SAM" id="MobiDB-lite"/>
    </source>
</evidence>
<dbReference type="GeneID" id="129805638"/>
<keyword evidence="4" id="KW-1185">Reference proteome</keyword>
<dbReference type="AlphaFoldDB" id="A0A1B0DB65"/>
<evidence type="ECO:0000256" key="2">
    <source>
        <dbReference type="SAM" id="Phobius"/>
    </source>
</evidence>
<keyword evidence="2" id="KW-0812">Transmembrane</keyword>
<dbReference type="RefSeq" id="XP_055709654.1">
    <property type="nucleotide sequence ID" value="XM_055853679.1"/>
</dbReference>
<dbReference type="Proteomes" id="UP000092462">
    <property type="component" value="Unassembled WGS sequence"/>
</dbReference>